<dbReference type="InterPro" id="IPR026340">
    <property type="entry name" value="THII_Thiazole_biosynth_dom"/>
</dbReference>
<feature type="binding site" evidence="11">
    <location>
        <position position="299"/>
    </location>
    <ligand>
        <name>ATP</name>
        <dbReference type="ChEBI" id="CHEBI:30616"/>
    </ligand>
</feature>
<dbReference type="SUPFAM" id="SSF52402">
    <property type="entry name" value="Adenine nucleotide alpha hydrolases-like"/>
    <property type="match status" value="1"/>
</dbReference>
<evidence type="ECO:0000256" key="10">
    <source>
        <dbReference type="ARBA" id="ARBA00023284"/>
    </source>
</evidence>
<evidence type="ECO:0000256" key="6">
    <source>
        <dbReference type="ARBA" id="ARBA00022840"/>
    </source>
</evidence>
<keyword evidence="8 11" id="KW-0784">Thiamine biosynthesis</keyword>
<keyword evidence="3 11" id="KW-0820">tRNA-binding</keyword>
<dbReference type="GO" id="GO:0005524">
    <property type="term" value="F:ATP binding"/>
    <property type="evidence" value="ECO:0007669"/>
    <property type="project" value="UniProtKB-UniRule"/>
</dbReference>
<dbReference type="InterPro" id="IPR050102">
    <property type="entry name" value="tRNA_sulfurtransferase_ThiI"/>
</dbReference>
<dbReference type="AlphaFoldDB" id="A0AA51RV96"/>
<dbReference type="KEGG" id="plei:Q9312_05590"/>
<accession>A0AA51RV96</accession>
<keyword evidence="6 11" id="KW-0067">ATP-binding</keyword>
<evidence type="ECO:0000259" key="13">
    <source>
        <dbReference type="PROSITE" id="PS51165"/>
    </source>
</evidence>
<dbReference type="InterPro" id="IPR020536">
    <property type="entry name" value="ThiI_AANH"/>
</dbReference>
<evidence type="ECO:0000256" key="4">
    <source>
        <dbReference type="ARBA" id="ARBA00022679"/>
    </source>
</evidence>
<dbReference type="InterPro" id="IPR049961">
    <property type="entry name" value="ThiI_N"/>
</dbReference>
<dbReference type="HAMAP" id="MF_00021">
    <property type="entry name" value="ThiI"/>
    <property type="match status" value="1"/>
</dbReference>
<proteinExistence type="inferred from homology"/>
<keyword evidence="5 11" id="KW-0547">Nucleotide-binding</keyword>
<dbReference type="EMBL" id="CP133548">
    <property type="protein sequence ID" value="WMS88386.1"/>
    <property type="molecule type" value="Genomic_DNA"/>
</dbReference>
<dbReference type="GO" id="GO:0009229">
    <property type="term" value="P:thiamine diphosphate biosynthetic process"/>
    <property type="evidence" value="ECO:0007669"/>
    <property type="project" value="UniProtKB-UniRule"/>
</dbReference>
<keyword evidence="9" id="KW-1015">Disulfide bond</keyword>
<dbReference type="GO" id="GO:0140741">
    <property type="term" value="F:tRNA-uracil-4 sulfurtransferase activity"/>
    <property type="evidence" value="ECO:0007669"/>
    <property type="project" value="UniProtKB-EC"/>
</dbReference>
<comment type="similarity">
    <text evidence="11">Belongs to the ThiI family.</text>
</comment>
<dbReference type="GO" id="GO:0052837">
    <property type="term" value="P:thiazole biosynthetic process"/>
    <property type="evidence" value="ECO:0007669"/>
    <property type="project" value="InterPro"/>
</dbReference>
<dbReference type="Pfam" id="PF02568">
    <property type="entry name" value="ThiI"/>
    <property type="match status" value="1"/>
</dbReference>
<evidence type="ECO:0000256" key="2">
    <source>
        <dbReference type="ARBA" id="ARBA00022490"/>
    </source>
</evidence>
<feature type="binding site" evidence="11">
    <location>
        <begin position="186"/>
        <end position="187"/>
    </location>
    <ligand>
        <name>ATP</name>
        <dbReference type="ChEBI" id="CHEBI:30616"/>
    </ligand>
</feature>
<name>A0AA51RV96_9GAMM</name>
<evidence type="ECO:0000313" key="15">
    <source>
        <dbReference type="Proteomes" id="UP001239782"/>
    </source>
</evidence>
<comment type="caution">
    <text evidence="11">Lacks conserved residue(s) required for the propagation of feature annotation.</text>
</comment>
<dbReference type="Pfam" id="PF02926">
    <property type="entry name" value="THUMP"/>
    <property type="match status" value="1"/>
</dbReference>
<comment type="catalytic activity">
    <reaction evidence="11">
        <text>[ThiS sulfur-carrier protein]-C-terminal Gly-Gly-AMP + S-sulfanyl-L-cysteinyl-[cysteine desulfurase] + AH2 = [ThiS sulfur-carrier protein]-C-terminal-Gly-aminoethanethioate + L-cysteinyl-[cysteine desulfurase] + A + AMP + 2 H(+)</text>
        <dbReference type="Rhea" id="RHEA:43340"/>
        <dbReference type="Rhea" id="RHEA-COMP:12157"/>
        <dbReference type="Rhea" id="RHEA-COMP:12158"/>
        <dbReference type="Rhea" id="RHEA-COMP:12910"/>
        <dbReference type="Rhea" id="RHEA-COMP:19908"/>
        <dbReference type="ChEBI" id="CHEBI:13193"/>
        <dbReference type="ChEBI" id="CHEBI:15378"/>
        <dbReference type="ChEBI" id="CHEBI:17499"/>
        <dbReference type="ChEBI" id="CHEBI:29950"/>
        <dbReference type="ChEBI" id="CHEBI:61963"/>
        <dbReference type="ChEBI" id="CHEBI:90618"/>
        <dbReference type="ChEBI" id="CHEBI:232372"/>
        <dbReference type="ChEBI" id="CHEBI:456215"/>
    </reaction>
</comment>
<evidence type="ECO:0000256" key="1">
    <source>
        <dbReference type="ARBA" id="ARBA00004496"/>
    </source>
</evidence>
<evidence type="ECO:0000256" key="7">
    <source>
        <dbReference type="ARBA" id="ARBA00022884"/>
    </source>
</evidence>
<dbReference type="GO" id="GO:0005829">
    <property type="term" value="C:cytosol"/>
    <property type="evidence" value="ECO:0007669"/>
    <property type="project" value="TreeGrafter"/>
</dbReference>
<protein>
    <recommendedName>
        <fullName evidence="11">tRNA sulfurtransferase</fullName>
        <ecNumber evidence="11">2.8.1.4</ecNumber>
    </recommendedName>
    <alternativeName>
        <fullName evidence="11">Sulfur carrier protein ThiS sulfurtransferase</fullName>
    </alternativeName>
    <alternativeName>
        <fullName evidence="11">Thiamine biosynthesis protein ThiI</fullName>
    </alternativeName>
    <alternativeName>
        <fullName evidence="11">tRNA 4-thiouridine synthase</fullName>
    </alternativeName>
</protein>
<dbReference type="SUPFAM" id="SSF52821">
    <property type="entry name" value="Rhodanese/Cell cycle control phosphatase"/>
    <property type="match status" value="1"/>
</dbReference>
<dbReference type="PROSITE" id="PS51165">
    <property type="entry name" value="THUMP"/>
    <property type="match status" value="1"/>
</dbReference>
<evidence type="ECO:0000256" key="9">
    <source>
        <dbReference type="ARBA" id="ARBA00023157"/>
    </source>
</evidence>
<dbReference type="PANTHER" id="PTHR43209:SF1">
    <property type="entry name" value="TRNA SULFURTRANSFERASE"/>
    <property type="match status" value="1"/>
</dbReference>
<dbReference type="SMART" id="SM00981">
    <property type="entry name" value="THUMP"/>
    <property type="match status" value="1"/>
</dbReference>
<evidence type="ECO:0000256" key="3">
    <source>
        <dbReference type="ARBA" id="ARBA00022555"/>
    </source>
</evidence>
<dbReference type="PANTHER" id="PTHR43209">
    <property type="entry name" value="TRNA SULFURTRANSFERASE"/>
    <property type="match status" value="1"/>
</dbReference>
<evidence type="ECO:0000313" key="14">
    <source>
        <dbReference type="EMBL" id="WMS88386.1"/>
    </source>
</evidence>
<keyword evidence="4 11" id="KW-0808">Transferase</keyword>
<dbReference type="GO" id="GO:0009228">
    <property type="term" value="P:thiamine biosynthetic process"/>
    <property type="evidence" value="ECO:0007669"/>
    <property type="project" value="UniProtKB-KW"/>
</dbReference>
<keyword evidence="15" id="KW-1185">Reference proteome</keyword>
<feature type="domain" description="Rhodanese" evidence="12">
    <location>
        <begin position="411"/>
        <end position="485"/>
    </location>
</feature>
<comment type="catalytic activity">
    <reaction evidence="11">
        <text>[ThiI sulfur-carrier protein]-S-sulfanyl-L-cysteine + a uridine in tRNA + 2 reduced [2Fe-2S]-[ferredoxin] + ATP + H(+) = [ThiI sulfur-carrier protein]-L-cysteine + a 4-thiouridine in tRNA + 2 oxidized [2Fe-2S]-[ferredoxin] + AMP + diphosphate</text>
        <dbReference type="Rhea" id="RHEA:24176"/>
        <dbReference type="Rhea" id="RHEA-COMP:10000"/>
        <dbReference type="Rhea" id="RHEA-COMP:10001"/>
        <dbReference type="Rhea" id="RHEA-COMP:13337"/>
        <dbReference type="Rhea" id="RHEA-COMP:13338"/>
        <dbReference type="Rhea" id="RHEA-COMP:13339"/>
        <dbReference type="Rhea" id="RHEA-COMP:13340"/>
        <dbReference type="ChEBI" id="CHEBI:15378"/>
        <dbReference type="ChEBI" id="CHEBI:29950"/>
        <dbReference type="ChEBI" id="CHEBI:30616"/>
        <dbReference type="ChEBI" id="CHEBI:33019"/>
        <dbReference type="ChEBI" id="CHEBI:33737"/>
        <dbReference type="ChEBI" id="CHEBI:33738"/>
        <dbReference type="ChEBI" id="CHEBI:61963"/>
        <dbReference type="ChEBI" id="CHEBI:65315"/>
        <dbReference type="ChEBI" id="CHEBI:136798"/>
        <dbReference type="ChEBI" id="CHEBI:456215"/>
        <dbReference type="EC" id="2.8.1.4"/>
    </reaction>
</comment>
<dbReference type="Proteomes" id="UP001239782">
    <property type="component" value="Chromosome"/>
</dbReference>
<dbReference type="CDD" id="cd00158">
    <property type="entry name" value="RHOD"/>
    <property type="match status" value="1"/>
</dbReference>
<dbReference type="PROSITE" id="PS50206">
    <property type="entry name" value="RHODANESE_3"/>
    <property type="match status" value="1"/>
</dbReference>
<dbReference type="InterPro" id="IPR004114">
    <property type="entry name" value="THUMP_dom"/>
</dbReference>
<dbReference type="InterPro" id="IPR036873">
    <property type="entry name" value="Rhodanese-like_dom_sf"/>
</dbReference>
<dbReference type="NCBIfam" id="TIGR00342">
    <property type="entry name" value="tRNA uracil 4-sulfurtransferase ThiI"/>
    <property type="match status" value="1"/>
</dbReference>
<feature type="active site" description="Cysteine persulfide intermediate" evidence="11">
    <location>
        <position position="458"/>
    </location>
</feature>
<comment type="function">
    <text evidence="11">Catalyzes the ATP-dependent transfer of a sulfur to tRNA to produce 4-thiouridine in position 8 of tRNAs, which functions as a near-UV photosensor. Also catalyzes the transfer of sulfur to the sulfur carrier protein ThiS, forming ThiS-thiocarboxylate. This is a step in the synthesis of thiazole, in the thiamine biosynthesis pathway. The sulfur is donated as persulfide by IscS.</text>
</comment>
<dbReference type="GO" id="GO:0000049">
    <property type="term" value="F:tRNA binding"/>
    <property type="evidence" value="ECO:0007669"/>
    <property type="project" value="UniProtKB-UniRule"/>
</dbReference>
<dbReference type="Gene3D" id="3.40.250.10">
    <property type="entry name" value="Rhodanese-like domain"/>
    <property type="match status" value="1"/>
</dbReference>
<dbReference type="InterPro" id="IPR003720">
    <property type="entry name" value="tRNA_STrfase"/>
</dbReference>
<comment type="pathway">
    <text evidence="11">Cofactor biosynthesis; thiamine diphosphate biosynthesis.</text>
</comment>
<dbReference type="InterPro" id="IPR001763">
    <property type="entry name" value="Rhodanese-like_dom"/>
</dbReference>
<dbReference type="NCBIfam" id="TIGR04271">
    <property type="entry name" value="ThiI_C_thiazole"/>
    <property type="match status" value="1"/>
</dbReference>
<dbReference type="Gene3D" id="3.30.2130.30">
    <property type="match status" value="1"/>
</dbReference>
<sequence length="485" mass="54322">MKIVVKLFHEIIIKSRPVRKLITKQLHYNLENLLKAQVPETKVYRRWDHIEIKLPNDLPADTQFNIKEKIACIPGIDFFLVVDEVEFESFDDLVAQGVQRFSDQIIDKTFCVRAKRKGKHSFTSIELERELGHHLLTVGQSNGVRLRSPDIELRLEVDGTKAFFIKEKIAGLGGYPIGQQESVVSLISGGYDSGVASFQMIKRGVKTHFCFFNLGGSAHEIGVKQVAYFLWNKYAASHKVKFISVPFEPVVEEILKSMEPAVMGVALKRMMFRAAESLASELAIETLITGEAIGQVSSQTITNLKLIDSATNAMVLRPLVAMDKQDIIAQAKRIGTEEFAANMPEYCGVISQRPSTKVKAAAIEKAEESFDFSVLDNAINNRVVQSIEKVLDGVDTDTQVACVEIPALSDVVIDIRHPEEQEQNPLHLTNNQIIKIPFYSLSKRFPDLDQSNNYLLFCDKGVMSKVQAHHLNLGGFNNVKVLQLP</sequence>
<dbReference type="Gene3D" id="3.40.50.620">
    <property type="entry name" value="HUPs"/>
    <property type="match status" value="1"/>
</dbReference>
<dbReference type="InterPro" id="IPR049962">
    <property type="entry name" value="THUMP_ThiI"/>
</dbReference>
<dbReference type="SUPFAM" id="SSF143437">
    <property type="entry name" value="THUMP domain-like"/>
    <property type="match status" value="1"/>
</dbReference>
<organism evidence="14 15">
    <name type="scientific">Pleionea litopenaei</name>
    <dbReference type="NCBI Taxonomy" id="3070815"/>
    <lineage>
        <taxon>Bacteria</taxon>
        <taxon>Pseudomonadati</taxon>
        <taxon>Pseudomonadota</taxon>
        <taxon>Gammaproteobacteria</taxon>
        <taxon>Oceanospirillales</taxon>
        <taxon>Pleioneaceae</taxon>
        <taxon>Pleionea</taxon>
    </lineage>
</organism>
<gene>
    <name evidence="11 14" type="primary">thiI</name>
    <name evidence="14" type="ORF">Q9312_05590</name>
</gene>
<comment type="subcellular location">
    <subcellularLocation>
        <location evidence="1 11">Cytoplasm</location>
    </subcellularLocation>
</comment>
<evidence type="ECO:0000256" key="8">
    <source>
        <dbReference type="ARBA" id="ARBA00022977"/>
    </source>
</evidence>
<feature type="binding site" evidence="11">
    <location>
        <position position="268"/>
    </location>
    <ligand>
        <name>ATP</name>
        <dbReference type="ChEBI" id="CHEBI:30616"/>
    </ligand>
</feature>
<keyword evidence="2 11" id="KW-0963">Cytoplasm</keyword>
<reference evidence="14 15" key="1">
    <citation type="submission" date="2023-08" db="EMBL/GenBank/DDBJ databases">
        <title>Pleionea litopenaei sp. nov., isolated from stomach of juvenile Litopenaeus vannamei.</title>
        <authorList>
            <person name="Rho A.M."/>
            <person name="Hwang C.Y."/>
        </authorList>
    </citation>
    <scope>NUCLEOTIDE SEQUENCE [LARGE SCALE GENOMIC DNA]</scope>
    <source>
        <strain evidence="14 15">HL-JVS1</strain>
    </source>
</reference>
<dbReference type="GO" id="GO:0002937">
    <property type="term" value="P:tRNA 4-thiouridine biosynthesis"/>
    <property type="evidence" value="ECO:0007669"/>
    <property type="project" value="TreeGrafter"/>
</dbReference>
<dbReference type="RefSeq" id="WP_309203600.1">
    <property type="nucleotide sequence ID" value="NZ_CP133548.1"/>
</dbReference>
<dbReference type="EC" id="2.8.1.4" evidence="11"/>
<keyword evidence="7 11" id="KW-0694">RNA-binding</keyword>
<dbReference type="GO" id="GO:0004810">
    <property type="term" value="F:CCA tRNA nucleotidyltransferase activity"/>
    <property type="evidence" value="ECO:0007669"/>
    <property type="project" value="InterPro"/>
</dbReference>
<keyword evidence="10" id="KW-0676">Redox-active center</keyword>
<dbReference type="InterPro" id="IPR014729">
    <property type="entry name" value="Rossmann-like_a/b/a_fold"/>
</dbReference>
<feature type="domain" description="THUMP" evidence="13">
    <location>
        <begin position="64"/>
        <end position="168"/>
    </location>
</feature>
<dbReference type="CDD" id="cd11716">
    <property type="entry name" value="THUMP_ThiI"/>
    <property type="match status" value="1"/>
</dbReference>
<evidence type="ECO:0000256" key="5">
    <source>
        <dbReference type="ARBA" id="ARBA00022741"/>
    </source>
</evidence>
<evidence type="ECO:0000256" key="11">
    <source>
        <dbReference type="HAMAP-Rule" id="MF_00021"/>
    </source>
</evidence>
<feature type="binding site" evidence="11">
    <location>
        <position position="290"/>
    </location>
    <ligand>
        <name>ATP</name>
        <dbReference type="ChEBI" id="CHEBI:30616"/>
    </ligand>
</feature>
<evidence type="ECO:0000259" key="12">
    <source>
        <dbReference type="PROSITE" id="PS50206"/>
    </source>
</evidence>